<evidence type="ECO:0000256" key="1">
    <source>
        <dbReference type="ARBA" id="ARBA00001614"/>
    </source>
</evidence>
<evidence type="ECO:0000256" key="5">
    <source>
        <dbReference type="ARBA" id="ARBA00014165"/>
    </source>
</evidence>
<dbReference type="InterPro" id="IPR018052">
    <property type="entry name" value="Ald1_epimerase_CS"/>
</dbReference>
<dbReference type="EC" id="5.1.3.3" evidence="4 8"/>
<evidence type="ECO:0000256" key="3">
    <source>
        <dbReference type="ARBA" id="ARBA00006206"/>
    </source>
</evidence>
<comment type="catalytic activity">
    <reaction evidence="1 8">
        <text>alpha-D-glucose = beta-D-glucose</text>
        <dbReference type="Rhea" id="RHEA:10264"/>
        <dbReference type="ChEBI" id="CHEBI:15903"/>
        <dbReference type="ChEBI" id="CHEBI:17925"/>
        <dbReference type="EC" id="5.1.3.3"/>
    </reaction>
</comment>
<evidence type="ECO:0000313" key="9">
    <source>
        <dbReference type="EMBL" id="MEQ2520141.1"/>
    </source>
</evidence>
<dbReference type="EMBL" id="JBBMFA010000082">
    <property type="protein sequence ID" value="MEQ2520141.1"/>
    <property type="molecule type" value="Genomic_DNA"/>
</dbReference>
<dbReference type="CDD" id="cd09019">
    <property type="entry name" value="galactose_mutarotase_like"/>
    <property type="match status" value="1"/>
</dbReference>
<dbReference type="InterPro" id="IPR047215">
    <property type="entry name" value="Galactose_mutarotase-like"/>
</dbReference>
<dbReference type="GO" id="GO:0016853">
    <property type="term" value="F:isomerase activity"/>
    <property type="evidence" value="ECO:0007669"/>
    <property type="project" value="UniProtKB-KW"/>
</dbReference>
<keyword evidence="7 8" id="KW-0119">Carbohydrate metabolism</keyword>
<gene>
    <name evidence="9" type="ORF">WMO24_06825</name>
</gene>
<dbReference type="Pfam" id="PF01263">
    <property type="entry name" value="Aldose_epim"/>
    <property type="match status" value="1"/>
</dbReference>
<evidence type="ECO:0000256" key="7">
    <source>
        <dbReference type="ARBA" id="ARBA00023277"/>
    </source>
</evidence>
<dbReference type="PANTHER" id="PTHR10091:SF0">
    <property type="entry name" value="GALACTOSE MUTAROTASE"/>
    <property type="match status" value="1"/>
</dbReference>
<evidence type="ECO:0000256" key="2">
    <source>
        <dbReference type="ARBA" id="ARBA00005028"/>
    </source>
</evidence>
<evidence type="ECO:0000313" key="10">
    <source>
        <dbReference type="Proteomes" id="UP001477672"/>
    </source>
</evidence>
<evidence type="ECO:0000256" key="4">
    <source>
        <dbReference type="ARBA" id="ARBA00013185"/>
    </source>
</evidence>
<keyword evidence="10" id="KW-1185">Reference proteome</keyword>
<accession>A0ABV1GEF7</accession>
<dbReference type="SUPFAM" id="SSF74650">
    <property type="entry name" value="Galactose mutarotase-like"/>
    <property type="match status" value="1"/>
</dbReference>
<dbReference type="PIRSF" id="PIRSF005096">
    <property type="entry name" value="GALM"/>
    <property type="match status" value="1"/>
</dbReference>
<dbReference type="PROSITE" id="PS00545">
    <property type="entry name" value="ALDOSE_1_EPIMERASE"/>
    <property type="match status" value="1"/>
</dbReference>
<comment type="caution">
    <text evidence="9">The sequence shown here is derived from an EMBL/GenBank/DDBJ whole genome shotgun (WGS) entry which is preliminary data.</text>
</comment>
<proteinExistence type="inferred from homology"/>
<protein>
    <recommendedName>
        <fullName evidence="5 8">Aldose 1-epimerase</fullName>
        <ecNumber evidence="4 8">5.1.3.3</ecNumber>
    </recommendedName>
</protein>
<sequence length="346" mass="38071">MSITSKYYGRTKAGAEIYQYTLENANGMKVCVIEYGCIVTNVWVPDNGGVLRDVVLGYRELADYEAGTASLGSFVGRYANRIEKAQFTLNGKTYYLEPNDGANHLHGTFGRLTYQGSIVDDSLVLTGRSPDGDDGFPGNMDITVTYKLTDDNALVMDYTAVTDAPTIINLTNHTYFNLDGCDSGDVLHQELWLDADRFTEGNAETCPTGRILPVRGTPMDFTKPKAIGRDMDCGDEQLRMASGYDHNFVLNKDGGMLALGAIAKSPVSGIRMEMYTTQPGVQLYTGNFLANDGVPGKNGKPHTKHQGFCLETQHFPCTPSHPEFPSVTLVPDEEYHETTVYQFKTE</sequence>
<evidence type="ECO:0000256" key="6">
    <source>
        <dbReference type="ARBA" id="ARBA00023235"/>
    </source>
</evidence>
<dbReference type="RefSeq" id="WP_349215583.1">
    <property type="nucleotide sequence ID" value="NZ_JBBMFA010000082.1"/>
</dbReference>
<dbReference type="NCBIfam" id="NF008277">
    <property type="entry name" value="PRK11055.1"/>
    <property type="match status" value="1"/>
</dbReference>
<dbReference type="InterPro" id="IPR014718">
    <property type="entry name" value="GH-type_carb-bd"/>
</dbReference>
<reference evidence="9 10" key="1">
    <citation type="submission" date="2024-03" db="EMBL/GenBank/DDBJ databases">
        <title>Human intestinal bacterial collection.</title>
        <authorList>
            <person name="Pauvert C."/>
            <person name="Hitch T.C.A."/>
            <person name="Clavel T."/>
        </authorList>
    </citation>
    <scope>NUCLEOTIDE SEQUENCE [LARGE SCALE GENOMIC DNA]</scope>
    <source>
        <strain evidence="9 10">CLA-JM-H11</strain>
    </source>
</reference>
<dbReference type="InterPro" id="IPR015443">
    <property type="entry name" value="Aldose_1-epimerase"/>
</dbReference>
<dbReference type="Proteomes" id="UP001477672">
    <property type="component" value="Unassembled WGS sequence"/>
</dbReference>
<dbReference type="Gene3D" id="2.70.98.10">
    <property type="match status" value="1"/>
</dbReference>
<comment type="pathway">
    <text evidence="2 8">Carbohydrate metabolism; hexose metabolism.</text>
</comment>
<comment type="similarity">
    <text evidence="3 8">Belongs to the aldose epimerase family.</text>
</comment>
<dbReference type="InterPro" id="IPR011013">
    <property type="entry name" value="Gal_mutarotase_sf_dom"/>
</dbReference>
<evidence type="ECO:0000256" key="8">
    <source>
        <dbReference type="PIRNR" id="PIRNR005096"/>
    </source>
</evidence>
<name>A0ABV1GEF7_9FIRM</name>
<dbReference type="PANTHER" id="PTHR10091">
    <property type="entry name" value="ALDOSE-1-EPIMERASE"/>
    <property type="match status" value="1"/>
</dbReference>
<organism evidence="9 10">
    <name type="scientific">Ruthenibacterium intestinale</name>
    <dbReference type="NCBI Taxonomy" id="3133163"/>
    <lineage>
        <taxon>Bacteria</taxon>
        <taxon>Bacillati</taxon>
        <taxon>Bacillota</taxon>
        <taxon>Clostridia</taxon>
        <taxon>Eubacteriales</taxon>
        <taxon>Oscillospiraceae</taxon>
        <taxon>Ruthenibacterium</taxon>
    </lineage>
</organism>
<dbReference type="InterPro" id="IPR008183">
    <property type="entry name" value="Aldose_1/G6P_1-epimerase"/>
</dbReference>
<keyword evidence="6 8" id="KW-0413">Isomerase</keyword>